<reference evidence="2 3" key="1">
    <citation type="submission" date="2024-06" db="EMBL/GenBank/DDBJ databases">
        <authorList>
            <person name="Kaempfer P."/>
            <person name="Viver T."/>
        </authorList>
    </citation>
    <scope>NUCLEOTIDE SEQUENCE [LARGE SCALE GENOMIC DNA]</scope>
    <source>
        <strain evidence="2 3">ST-119</strain>
    </source>
</reference>
<evidence type="ECO:0000313" key="3">
    <source>
        <dbReference type="Proteomes" id="UP001629156"/>
    </source>
</evidence>
<dbReference type="Pfam" id="PF14060">
    <property type="entry name" value="DUF4252"/>
    <property type="match status" value="1"/>
</dbReference>
<protein>
    <submittedName>
        <fullName evidence="2">DUF4252 domain-containing protein</fullName>
    </submittedName>
</protein>
<keyword evidence="3" id="KW-1185">Reference proteome</keyword>
<evidence type="ECO:0000256" key="1">
    <source>
        <dbReference type="SAM" id="SignalP"/>
    </source>
</evidence>
<comment type="caution">
    <text evidence="2">The sequence shown here is derived from an EMBL/GenBank/DDBJ whole genome shotgun (WGS) entry which is preliminary data.</text>
</comment>
<sequence>MNKIVIALLFVMMPSAFFAQSSVFDKFDGREQVTTVVVTKKMFELIGKIEMDSKDKEAQQYLDLVKKLSNLKVFSTSNSKIAAEMKGTVDGYLKSTALDELMRISEGGSSIKIYVKSGATANQVKELLMFIEGGGGNKDTVIMSLTGNFDLNDLSVLTDKMDLPGGEALKKASKK</sequence>
<accession>A0ABW8YZ28</accession>
<feature type="chain" id="PRO_5046127882" evidence="1">
    <location>
        <begin position="20"/>
        <end position="175"/>
    </location>
</feature>
<dbReference type="Proteomes" id="UP001629156">
    <property type="component" value="Unassembled WGS sequence"/>
</dbReference>
<gene>
    <name evidence="2" type="ORF">ABS766_07825</name>
</gene>
<keyword evidence="1" id="KW-0732">Signal</keyword>
<dbReference type="InterPro" id="IPR025348">
    <property type="entry name" value="DUF4252"/>
</dbReference>
<feature type="signal peptide" evidence="1">
    <location>
        <begin position="1"/>
        <end position="19"/>
    </location>
</feature>
<organism evidence="2 3">
    <name type="scientific">Flavobacterium rhizosphaerae</name>
    <dbReference type="NCBI Taxonomy" id="3163298"/>
    <lineage>
        <taxon>Bacteria</taxon>
        <taxon>Pseudomonadati</taxon>
        <taxon>Bacteroidota</taxon>
        <taxon>Flavobacteriia</taxon>
        <taxon>Flavobacteriales</taxon>
        <taxon>Flavobacteriaceae</taxon>
        <taxon>Flavobacterium</taxon>
    </lineage>
</organism>
<dbReference type="EMBL" id="JBELPZ010000006">
    <property type="protein sequence ID" value="MFL9844323.1"/>
    <property type="molecule type" value="Genomic_DNA"/>
</dbReference>
<evidence type="ECO:0000313" key="2">
    <source>
        <dbReference type="EMBL" id="MFL9844323.1"/>
    </source>
</evidence>
<dbReference type="RefSeq" id="WP_408084574.1">
    <property type="nucleotide sequence ID" value="NZ_JBELPZ010000006.1"/>
</dbReference>
<proteinExistence type="predicted"/>
<name>A0ABW8YZ28_9FLAO</name>